<evidence type="ECO:0000256" key="7">
    <source>
        <dbReference type="ARBA" id="ARBA00023002"/>
    </source>
</evidence>
<comment type="pathway">
    <text evidence="2 8">One-carbon metabolism; tetrahydrofolate interconversion.</text>
</comment>
<dbReference type="PANTHER" id="PTHR45754:SF1">
    <property type="entry name" value="METHYLENETETRAHYDROFOLATE REDUCTASE 1"/>
    <property type="match status" value="1"/>
</dbReference>
<dbReference type="EMBL" id="AOGT01000678">
    <property type="protein sequence ID" value="EMG49414.1"/>
    <property type="molecule type" value="Genomic_DNA"/>
</dbReference>
<protein>
    <submittedName>
        <fullName evidence="11">Methylenetetrahydrofolate reductase</fullName>
    </submittedName>
</protein>
<keyword evidence="5" id="KW-0274">FAD</keyword>
<reference evidence="11 12" key="1">
    <citation type="submission" date="2013-02" db="EMBL/GenBank/DDBJ databases">
        <title>Genome sequence of Candida maltosa Xu316, a potential industrial strain for xylitol and ethanol production.</title>
        <authorList>
            <person name="Yu J."/>
            <person name="Wang Q."/>
            <person name="Geng X."/>
            <person name="Bao W."/>
            <person name="He P."/>
            <person name="Cai J."/>
        </authorList>
    </citation>
    <scope>NUCLEOTIDE SEQUENCE [LARGE SCALE GENOMIC DNA]</scope>
    <source>
        <strain evidence="12">Xu316</strain>
    </source>
</reference>
<dbReference type="NCBIfam" id="TIGR00677">
    <property type="entry name" value="fadh2_euk"/>
    <property type="match status" value="1"/>
</dbReference>
<evidence type="ECO:0000259" key="10">
    <source>
        <dbReference type="Pfam" id="PF21895"/>
    </source>
</evidence>
<dbReference type="GO" id="GO:0071949">
    <property type="term" value="F:FAD binding"/>
    <property type="evidence" value="ECO:0007669"/>
    <property type="project" value="TreeGrafter"/>
</dbReference>
<dbReference type="InterPro" id="IPR003171">
    <property type="entry name" value="Mehydrof_redctse-like"/>
</dbReference>
<evidence type="ECO:0000256" key="4">
    <source>
        <dbReference type="ARBA" id="ARBA00022630"/>
    </source>
</evidence>
<dbReference type="STRING" id="1245528.M3K3T4"/>
<accession>M3K3T4</accession>
<keyword evidence="4" id="KW-0285">Flavoprotein</keyword>
<dbReference type="Pfam" id="PF02219">
    <property type="entry name" value="MTHFR"/>
    <property type="match status" value="1"/>
</dbReference>
<dbReference type="CDD" id="cd00537">
    <property type="entry name" value="MTHFR"/>
    <property type="match status" value="1"/>
</dbReference>
<dbReference type="SUPFAM" id="SSF51730">
    <property type="entry name" value="FAD-linked oxidoreductase"/>
    <property type="match status" value="1"/>
</dbReference>
<dbReference type="Proteomes" id="UP000011777">
    <property type="component" value="Unassembled WGS sequence"/>
</dbReference>
<evidence type="ECO:0000256" key="8">
    <source>
        <dbReference type="RuleBase" id="RU004254"/>
    </source>
</evidence>
<evidence type="ECO:0000313" key="12">
    <source>
        <dbReference type="Proteomes" id="UP000011777"/>
    </source>
</evidence>
<dbReference type="FunFam" id="3.20.20.220:FF:000002">
    <property type="entry name" value="Methylenetetrahydrofolate reductase"/>
    <property type="match status" value="1"/>
</dbReference>
<comment type="caution">
    <text evidence="11">The sequence shown here is derived from an EMBL/GenBank/DDBJ whole genome shotgun (WGS) entry which is preliminary data.</text>
</comment>
<dbReference type="InterPro" id="IPR053806">
    <property type="entry name" value="MTHFR_C"/>
</dbReference>
<evidence type="ECO:0000256" key="2">
    <source>
        <dbReference type="ARBA" id="ARBA00004777"/>
    </source>
</evidence>
<dbReference type="GO" id="GO:0005829">
    <property type="term" value="C:cytosol"/>
    <property type="evidence" value="ECO:0007669"/>
    <property type="project" value="TreeGrafter"/>
</dbReference>
<feature type="domain" description="MTHFR SAM-binding regulatory" evidence="10">
    <location>
        <begin position="375"/>
        <end position="629"/>
    </location>
</feature>
<evidence type="ECO:0000313" key="11">
    <source>
        <dbReference type="EMBL" id="EMG49414.1"/>
    </source>
</evidence>
<dbReference type="HOGENOM" id="CLU_025841_2_1_1"/>
<keyword evidence="7" id="KW-0560">Oxidoreductase</keyword>
<dbReference type="InterPro" id="IPR004621">
    <property type="entry name" value="Fadh2_euk"/>
</dbReference>
<evidence type="ECO:0000256" key="3">
    <source>
        <dbReference type="ARBA" id="ARBA00006743"/>
    </source>
</evidence>
<dbReference type="OrthoDB" id="16284at2759"/>
<comment type="cofactor">
    <cofactor evidence="1">
        <name>FAD</name>
        <dbReference type="ChEBI" id="CHEBI:57692"/>
    </cofactor>
</comment>
<dbReference type="UniPathway" id="UPA00193"/>
<sequence>MATVSERILSLKPDEKFVSFEFFPPKTDSGFRNLLARLNRMVAFNPLFITVTWGAGGSTSEKSLDLAATIQNEIGVTTVLHLTCTNTNKEIIDQALSRAKSNGIKNILALRGDPPRTEEYWTPNCDFNAAVDLVKYIREKYGGYFCIGVAAYPEGHVDGSDSSKQDPKKDIPFLIEKVKAGADFIITQLFYDVDKFIDFEKLLQQHTELKNIPLIPGLMPITTYKVFNRAAKLSHATIPKTILDKFDAISTDDDAVKVLGVDVLRNIIDKIDKSTKIKGYHFYTLNLEKAVASILDKSDVLRPVLEGPSHGIEHEDAICSDSDEDDIPDEQPVSKKHRQSSINDNDLTASRTLVGKALLNDKKVLVEISTGKGALGKDATWDDFPNGRFGDSNSPAYGEIDGYGPNLKIHSPAEAASKWGNPETIKDLTKIFIEHLSGKIDVLPWNDNPLSPETALIQEELFELNEKGWFSVASQPAVNGCKSIDNIFGWGPRNGVIYQKSFVELFMPKKDWDQLLARINTLDSITYYVGDNTGKIEANIPIGHDVKLSKNAITWGVFPQKEVVQPTVIDYESFKAWNEEAFLLWLEWSRCYKKTSKSFELLKSIHDDYVLVCLIHHDFPEEHALWDFLLDE</sequence>
<dbReference type="GO" id="GO:0009086">
    <property type="term" value="P:methionine biosynthetic process"/>
    <property type="evidence" value="ECO:0007669"/>
    <property type="project" value="TreeGrafter"/>
</dbReference>
<evidence type="ECO:0000256" key="9">
    <source>
        <dbReference type="SAM" id="MobiDB-lite"/>
    </source>
</evidence>
<dbReference type="eggNOG" id="KOG0564">
    <property type="taxonomic scope" value="Eukaryota"/>
</dbReference>
<evidence type="ECO:0000256" key="6">
    <source>
        <dbReference type="ARBA" id="ARBA00022857"/>
    </source>
</evidence>
<keyword evidence="12" id="KW-1185">Reference proteome</keyword>
<dbReference type="InterPro" id="IPR029041">
    <property type="entry name" value="FAD-linked_oxidoreductase-like"/>
</dbReference>
<comment type="similarity">
    <text evidence="3">Belongs to the methylenetetrahydrofolate reductase family.</text>
</comment>
<dbReference type="AlphaFoldDB" id="M3K3T4"/>
<organism evidence="11 12">
    <name type="scientific">Candida maltosa (strain Xu316)</name>
    <name type="common">Yeast</name>
    <dbReference type="NCBI Taxonomy" id="1245528"/>
    <lineage>
        <taxon>Eukaryota</taxon>
        <taxon>Fungi</taxon>
        <taxon>Dikarya</taxon>
        <taxon>Ascomycota</taxon>
        <taxon>Saccharomycotina</taxon>
        <taxon>Pichiomycetes</taxon>
        <taxon>Debaryomycetaceae</taxon>
        <taxon>Candida/Lodderomyces clade</taxon>
        <taxon>Candida</taxon>
    </lineage>
</organism>
<proteinExistence type="inferred from homology"/>
<name>M3K3T4_CANMX</name>
<evidence type="ECO:0000256" key="1">
    <source>
        <dbReference type="ARBA" id="ARBA00001974"/>
    </source>
</evidence>
<evidence type="ECO:0000256" key="5">
    <source>
        <dbReference type="ARBA" id="ARBA00022827"/>
    </source>
</evidence>
<feature type="region of interest" description="Disordered" evidence="9">
    <location>
        <begin position="306"/>
        <end position="344"/>
    </location>
</feature>
<dbReference type="PANTHER" id="PTHR45754">
    <property type="entry name" value="METHYLENETETRAHYDROFOLATE REDUCTASE"/>
    <property type="match status" value="1"/>
</dbReference>
<dbReference type="OMA" id="GLMPINS"/>
<dbReference type="Gene3D" id="3.20.20.220">
    <property type="match status" value="1"/>
</dbReference>
<dbReference type="GO" id="GO:0035999">
    <property type="term" value="P:tetrahydrofolate interconversion"/>
    <property type="evidence" value="ECO:0007669"/>
    <property type="project" value="UniProtKB-UniPathway"/>
</dbReference>
<gene>
    <name evidence="11" type="ORF">G210_5827</name>
</gene>
<dbReference type="Pfam" id="PF21895">
    <property type="entry name" value="MTHFR_C"/>
    <property type="match status" value="1"/>
</dbReference>
<dbReference type="GO" id="GO:0004489">
    <property type="term" value="F:methylenetetrahydrofolate reductase [NAD(P)H] activity"/>
    <property type="evidence" value="ECO:0007669"/>
    <property type="project" value="InterPro"/>
</dbReference>
<keyword evidence="6" id="KW-0521">NADP</keyword>